<dbReference type="Proteomes" id="UP001165384">
    <property type="component" value="Unassembled WGS sequence"/>
</dbReference>
<comment type="caution">
    <text evidence="2">The sequence shown here is derived from an EMBL/GenBank/DDBJ whole genome shotgun (WGS) entry which is preliminary data.</text>
</comment>
<feature type="transmembrane region" description="Helical" evidence="1">
    <location>
        <begin position="106"/>
        <end position="125"/>
    </location>
</feature>
<gene>
    <name evidence="2" type="ORF">LZ012_11220</name>
</gene>
<proteinExistence type="predicted"/>
<keyword evidence="1" id="KW-0472">Membrane</keyword>
<accession>A0ABS9K357</accession>
<organism evidence="2 3">
    <name type="scientific">Dechloromonas hankyongensis</name>
    <dbReference type="NCBI Taxonomy" id="2908002"/>
    <lineage>
        <taxon>Bacteria</taxon>
        <taxon>Pseudomonadati</taxon>
        <taxon>Pseudomonadota</taxon>
        <taxon>Betaproteobacteria</taxon>
        <taxon>Rhodocyclales</taxon>
        <taxon>Azonexaceae</taxon>
        <taxon>Dechloromonas</taxon>
    </lineage>
</organism>
<evidence type="ECO:0000313" key="3">
    <source>
        <dbReference type="Proteomes" id="UP001165384"/>
    </source>
</evidence>
<protein>
    <submittedName>
        <fullName evidence="2">SoxR reducing system RseC family protein</fullName>
    </submittedName>
</protein>
<evidence type="ECO:0000256" key="1">
    <source>
        <dbReference type="SAM" id="Phobius"/>
    </source>
</evidence>
<keyword evidence="3" id="KW-1185">Reference proteome</keyword>
<dbReference type="EMBL" id="JAKLTN010000002">
    <property type="protein sequence ID" value="MCG2577566.1"/>
    <property type="molecule type" value="Genomic_DNA"/>
</dbReference>
<keyword evidence="1" id="KW-1133">Transmembrane helix</keyword>
<dbReference type="Pfam" id="PF04246">
    <property type="entry name" value="RseC_MucC"/>
    <property type="match status" value="1"/>
</dbReference>
<sequence>MNEELITIRGVVRALDGSDALVEVEQGGCGRCHEEGGCGGQQLTQMFCGGPKSYHAENTIGAGVGDRVVVATAPGSVRRTANLAYGIPLLGAIGGAFIGMPLAGDAGAVMGAVAGLVAAFAYIGLRMSRKTGTTENRPYIVSRS</sequence>
<dbReference type="RefSeq" id="WP_275710800.1">
    <property type="nucleotide sequence ID" value="NZ_JAKLTN010000002.1"/>
</dbReference>
<keyword evidence="1" id="KW-0812">Transmembrane</keyword>
<evidence type="ECO:0000313" key="2">
    <source>
        <dbReference type="EMBL" id="MCG2577566.1"/>
    </source>
</evidence>
<name>A0ABS9K357_9RHOO</name>
<feature type="transmembrane region" description="Helical" evidence="1">
    <location>
        <begin position="83"/>
        <end position="100"/>
    </location>
</feature>
<reference evidence="2" key="1">
    <citation type="submission" date="2022-01" db="EMBL/GenBank/DDBJ databases">
        <authorList>
            <person name="Jo J.-H."/>
            <person name="Im W.-T."/>
        </authorList>
    </citation>
    <scope>NUCLEOTIDE SEQUENCE</scope>
    <source>
        <strain evidence="2">XY25</strain>
    </source>
</reference>